<accession>A0ACB0Y4I5</accession>
<evidence type="ECO:0000313" key="1">
    <source>
        <dbReference type="EMBL" id="CAK5030751.1"/>
    </source>
</evidence>
<dbReference type="Proteomes" id="UP001497535">
    <property type="component" value="Unassembled WGS sequence"/>
</dbReference>
<dbReference type="EMBL" id="CAVMJV010000005">
    <property type="protein sequence ID" value="CAK5030751.1"/>
    <property type="molecule type" value="Genomic_DNA"/>
</dbReference>
<comment type="caution">
    <text evidence="1">The sequence shown here is derived from an EMBL/GenBank/DDBJ whole genome shotgun (WGS) entry which is preliminary data.</text>
</comment>
<evidence type="ECO:0000313" key="2">
    <source>
        <dbReference type="Proteomes" id="UP001497535"/>
    </source>
</evidence>
<name>A0ACB0Y4I5_MELEN</name>
<reference evidence="1" key="1">
    <citation type="submission" date="2023-11" db="EMBL/GenBank/DDBJ databases">
        <authorList>
            <person name="Poullet M."/>
        </authorList>
    </citation>
    <scope>NUCLEOTIDE SEQUENCE</scope>
    <source>
        <strain evidence="1">E1834</strain>
    </source>
</reference>
<proteinExistence type="predicted"/>
<protein>
    <submittedName>
        <fullName evidence="1">Uncharacterized protein</fullName>
    </submittedName>
</protein>
<keyword evidence="2" id="KW-1185">Reference proteome</keyword>
<organism evidence="1 2">
    <name type="scientific">Meloidogyne enterolobii</name>
    <name type="common">Root-knot nematode worm</name>
    <name type="synonym">Meloidogyne mayaguensis</name>
    <dbReference type="NCBI Taxonomy" id="390850"/>
    <lineage>
        <taxon>Eukaryota</taxon>
        <taxon>Metazoa</taxon>
        <taxon>Ecdysozoa</taxon>
        <taxon>Nematoda</taxon>
        <taxon>Chromadorea</taxon>
        <taxon>Rhabditida</taxon>
        <taxon>Tylenchina</taxon>
        <taxon>Tylenchomorpha</taxon>
        <taxon>Tylenchoidea</taxon>
        <taxon>Meloidogynidae</taxon>
        <taxon>Meloidogyninae</taxon>
        <taxon>Meloidogyne</taxon>
    </lineage>
</organism>
<sequence length="87" mass="10318">MLQHYKLHKIRHIFGFKRCQHTSIHLNSSLLSTLREHQQQKVNKTNLLPTFDNSTIYWAIVVFAGFSLFFGIISFLFNILLLVWQNN</sequence>
<gene>
    <name evidence="1" type="ORF">MENTE1834_LOCUS7312</name>
</gene>